<evidence type="ECO:0000313" key="3">
    <source>
        <dbReference type="Proteomes" id="UP000198832"/>
    </source>
</evidence>
<dbReference type="PANTHER" id="PTHR12110:SF41">
    <property type="entry name" value="INOSOSE DEHYDRATASE"/>
    <property type="match status" value="1"/>
</dbReference>
<name>A0A1I1INI2_9ACTN</name>
<proteinExistence type="predicted"/>
<dbReference type="SUPFAM" id="SSF51658">
    <property type="entry name" value="Xylose isomerase-like"/>
    <property type="match status" value="1"/>
</dbReference>
<protein>
    <submittedName>
        <fullName evidence="2">Inosose dehydratase</fullName>
    </submittedName>
</protein>
<dbReference type="STRING" id="574651.SAMN04487968_1067"/>
<dbReference type="EMBL" id="FOLB01000006">
    <property type="protein sequence ID" value="SFC37501.1"/>
    <property type="molecule type" value="Genomic_DNA"/>
</dbReference>
<dbReference type="PANTHER" id="PTHR12110">
    <property type="entry name" value="HYDROXYPYRUVATE ISOMERASE"/>
    <property type="match status" value="1"/>
</dbReference>
<dbReference type="Proteomes" id="UP000198832">
    <property type="component" value="Unassembled WGS sequence"/>
</dbReference>
<dbReference type="Pfam" id="PF01261">
    <property type="entry name" value="AP_endonuc_2"/>
    <property type="match status" value="1"/>
</dbReference>
<dbReference type="AlphaFoldDB" id="A0A1I1INI2"/>
<organism evidence="2 3">
    <name type="scientific">Nocardioides terrae</name>
    <dbReference type="NCBI Taxonomy" id="574651"/>
    <lineage>
        <taxon>Bacteria</taxon>
        <taxon>Bacillati</taxon>
        <taxon>Actinomycetota</taxon>
        <taxon>Actinomycetes</taxon>
        <taxon>Propionibacteriales</taxon>
        <taxon>Nocardioidaceae</taxon>
        <taxon>Nocardioides</taxon>
    </lineage>
</organism>
<feature type="domain" description="Xylose isomerase-like TIM barrel" evidence="1">
    <location>
        <begin position="90"/>
        <end position="291"/>
    </location>
</feature>
<evidence type="ECO:0000259" key="1">
    <source>
        <dbReference type="Pfam" id="PF01261"/>
    </source>
</evidence>
<dbReference type="InterPro" id="IPR013022">
    <property type="entry name" value="Xyl_isomerase-like_TIM-brl"/>
</dbReference>
<keyword evidence="3" id="KW-1185">Reference proteome</keyword>
<dbReference type="InterPro" id="IPR050312">
    <property type="entry name" value="IolE/XylAMocC-like"/>
</dbReference>
<gene>
    <name evidence="2" type="ORF">SAMN04487968_1067</name>
</gene>
<sequence>MSPGTGLERRIAGAPISWGVCEVPGWGHQLAPERVLAEMGGLGLAATEFGPDGFLPADPAAAADLLARHGMTAVGGFVPVVLADDAVDPVPQVEQALGHFTAAGATTLVLAAASGQDGYDARPVLDEARWKTLLVNLDRLADAAADRGIEATLHPHVGTLVETRGEVERVLEGSSIGLTLDTGHLIVGGTDPVALAREAGERVRHVHLKDVDAATAERVRAGGLSYHDAVRRGLYRPLGQGDVDIAGIVGALESAGYRGWYVMEQDTVLDGAPEGEGPLADVRASLEYLRAVAP</sequence>
<dbReference type="Gene3D" id="3.20.20.150">
    <property type="entry name" value="Divalent-metal-dependent TIM barrel enzymes"/>
    <property type="match status" value="1"/>
</dbReference>
<dbReference type="RefSeq" id="WP_245750232.1">
    <property type="nucleotide sequence ID" value="NZ_FOLB01000006.1"/>
</dbReference>
<dbReference type="InterPro" id="IPR036237">
    <property type="entry name" value="Xyl_isomerase-like_sf"/>
</dbReference>
<evidence type="ECO:0000313" key="2">
    <source>
        <dbReference type="EMBL" id="SFC37501.1"/>
    </source>
</evidence>
<accession>A0A1I1INI2</accession>
<reference evidence="2 3" key="1">
    <citation type="submission" date="2016-10" db="EMBL/GenBank/DDBJ databases">
        <authorList>
            <person name="de Groot N.N."/>
        </authorList>
    </citation>
    <scope>NUCLEOTIDE SEQUENCE [LARGE SCALE GENOMIC DNA]</scope>
    <source>
        <strain evidence="2 3">CGMCC 1.7056</strain>
    </source>
</reference>